<dbReference type="PROSITE" id="PS51186">
    <property type="entry name" value="GNAT"/>
    <property type="match status" value="1"/>
</dbReference>
<reference evidence="3" key="1">
    <citation type="submission" date="2020-02" db="EMBL/GenBank/DDBJ databases">
        <authorList>
            <person name="Meier V. D."/>
        </authorList>
    </citation>
    <scope>NUCLEOTIDE SEQUENCE</scope>
    <source>
        <strain evidence="3">AVDCRST_MAG92</strain>
    </source>
</reference>
<organism evidence="3">
    <name type="scientific">uncultured Coleofasciculus sp</name>
    <dbReference type="NCBI Taxonomy" id="1267456"/>
    <lineage>
        <taxon>Bacteria</taxon>
        <taxon>Bacillati</taxon>
        <taxon>Cyanobacteriota</taxon>
        <taxon>Cyanophyceae</taxon>
        <taxon>Coleofasciculales</taxon>
        <taxon>Coleofasciculaceae</taxon>
        <taxon>Coleofasciculus</taxon>
        <taxon>environmental samples</taxon>
    </lineage>
</organism>
<dbReference type="Gene3D" id="3.40.630.30">
    <property type="match status" value="1"/>
</dbReference>
<dbReference type="PANTHER" id="PTHR13947">
    <property type="entry name" value="GNAT FAMILY N-ACETYLTRANSFERASE"/>
    <property type="match status" value="1"/>
</dbReference>
<dbReference type="InterPro" id="IPR016181">
    <property type="entry name" value="Acyl_CoA_acyltransferase"/>
</dbReference>
<keyword evidence="1 3" id="KW-0808">Transferase</keyword>
<dbReference type="GO" id="GO:0008080">
    <property type="term" value="F:N-acetyltransferase activity"/>
    <property type="evidence" value="ECO:0007669"/>
    <property type="project" value="InterPro"/>
</dbReference>
<proteinExistence type="predicted"/>
<sequence>MIRLTAPDDMTALIAVAGAAIEFQPDELEELGKMLADYLNSNGDSNSLRDGKADCFWVTDDDDIDGPMGVAYCEPERMTDQTWNLQLIAIRPDCQRQGRGAKLLRYVEQTLTAQGGRILLVETSSSLERTQAFYHKCGYEEEARIRDFYAAGYDKVVFRKVLNAA</sequence>
<evidence type="ECO:0000313" key="3">
    <source>
        <dbReference type="EMBL" id="CAA9234293.1"/>
    </source>
</evidence>
<evidence type="ECO:0000259" key="2">
    <source>
        <dbReference type="PROSITE" id="PS51186"/>
    </source>
</evidence>
<gene>
    <name evidence="3" type="ORF">AVDCRST_MAG92-1179</name>
</gene>
<dbReference type="AlphaFoldDB" id="A0A6J4HXE9"/>
<dbReference type="PANTHER" id="PTHR13947:SF37">
    <property type="entry name" value="LD18367P"/>
    <property type="match status" value="1"/>
</dbReference>
<feature type="domain" description="N-acetyltransferase" evidence="2">
    <location>
        <begin position="1"/>
        <end position="163"/>
    </location>
</feature>
<dbReference type="CDD" id="cd04301">
    <property type="entry name" value="NAT_SF"/>
    <property type="match status" value="1"/>
</dbReference>
<evidence type="ECO:0000256" key="1">
    <source>
        <dbReference type="ARBA" id="ARBA00022679"/>
    </source>
</evidence>
<dbReference type="EMBL" id="CADCTM010000164">
    <property type="protein sequence ID" value="CAA9234293.1"/>
    <property type="molecule type" value="Genomic_DNA"/>
</dbReference>
<dbReference type="Pfam" id="PF13508">
    <property type="entry name" value="Acetyltransf_7"/>
    <property type="match status" value="1"/>
</dbReference>
<dbReference type="InterPro" id="IPR050769">
    <property type="entry name" value="NAT_camello-type"/>
</dbReference>
<name>A0A6J4HXE9_9CYAN</name>
<protein>
    <submittedName>
        <fullName evidence="3">Histone acetyltransferase HPA2 and related acetyltransferases</fullName>
    </submittedName>
</protein>
<accession>A0A6J4HXE9</accession>
<dbReference type="SUPFAM" id="SSF55729">
    <property type="entry name" value="Acyl-CoA N-acyltransferases (Nat)"/>
    <property type="match status" value="1"/>
</dbReference>
<dbReference type="InterPro" id="IPR000182">
    <property type="entry name" value="GNAT_dom"/>
</dbReference>